<evidence type="ECO:0000313" key="2">
    <source>
        <dbReference type="Proteomes" id="UP000744676"/>
    </source>
</evidence>
<protein>
    <submittedName>
        <fullName evidence="1">Uncharacterized protein</fullName>
    </submittedName>
</protein>
<organism evidence="1 2">
    <name type="scientific">Geotrichum galactomycetum</name>
    <dbReference type="NCBI Taxonomy" id="27317"/>
    <lineage>
        <taxon>Eukaryota</taxon>
        <taxon>Fungi</taxon>
        <taxon>Dikarya</taxon>
        <taxon>Ascomycota</taxon>
        <taxon>Saccharomycotina</taxon>
        <taxon>Dipodascomycetes</taxon>
        <taxon>Dipodascales</taxon>
        <taxon>Dipodascaceae</taxon>
        <taxon>Geotrichum</taxon>
    </lineage>
</organism>
<sequence length="139" mass="14147">MMLQGNFKGLVAEIDLMLPDETSPGNQPSNNSSTTLSTTNNSTTTGTSGSGLTVEAAIDQAREILITTGLLKNPTGPPLSAFVTAPGNPVAAAAAAGMAEFNLKNVVLGPKLKAAAASKAPVTDFSRLDTVAQYVELIS</sequence>
<accession>A0ACB6V9X1</accession>
<proteinExistence type="predicted"/>
<gene>
    <name evidence="1" type="ORF">D0Z00_000373</name>
</gene>
<name>A0ACB6V9X1_9ASCO</name>
<dbReference type="Proteomes" id="UP000744676">
    <property type="component" value="Unassembled WGS sequence"/>
</dbReference>
<evidence type="ECO:0000313" key="1">
    <source>
        <dbReference type="EMBL" id="KAF5102446.1"/>
    </source>
</evidence>
<keyword evidence="2" id="KW-1185">Reference proteome</keyword>
<comment type="caution">
    <text evidence="1">The sequence shown here is derived from an EMBL/GenBank/DDBJ whole genome shotgun (WGS) entry which is preliminary data.</text>
</comment>
<dbReference type="EMBL" id="QVQA01000005">
    <property type="protein sequence ID" value="KAF5102446.1"/>
    <property type="molecule type" value="Genomic_DNA"/>
</dbReference>
<reference evidence="1 2" key="1">
    <citation type="journal article" date="2020" name="Front. Microbiol.">
        <title>Phenotypic and Genetic Characterization of the Cheese Ripening Yeast Geotrichum candidum.</title>
        <authorList>
            <person name="Perkins V."/>
            <person name="Vignola S."/>
            <person name="Lessard M.H."/>
            <person name="Plante P.L."/>
            <person name="Corbeil J."/>
            <person name="Dugat-Bony E."/>
            <person name="Frenette M."/>
            <person name="Labrie S."/>
        </authorList>
    </citation>
    <scope>NUCLEOTIDE SEQUENCE [LARGE SCALE GENOMIC DNA]</scope>
    <source>
        <strain evidence="1 2">LMA-1147</strain>
    </source>
</reference>